<dbReference type="Gene3D" id="1.20.1280.50">
    <property type="match status" value="1"/>
</dbReference>
<evidence type="ECO:0000259" key="2">
    <source>
        <dbReference type="PROSITE" id="PS50181"/>
    </source>
</evidence>
<organism evidence="3 4">
    <name type="scientific">Mycena maculata</name>
    <dbReference type="NCBI Taxonomy" id="230809"/>
    <lineage>
        <taxon>Eukaryota</taxon>
        <taxon>Fungi</taxon>
        <taxon>Dikarya</taxon>
        <taxon>Basidiomycota</taxon>
        <taxon>Agaricomycotina</taxon>
        <taxon>Agaricomycetes</taxon>
        <taxon>Agaricomycetidae</taxon>
        <taxon>Agaricales</taxon>
        <taxon>Marasmiineae</taxon>
        <taxon>Mycenaceae</taxon>
        <taxon>Mycena</taxon>
    </lineage>
</organism>
<dbReference type="Proteomes" id="UP001215280">
    <property type="component" value="Unassembled WGS sequence"/>
</dbReference>
<feature type="compositionally biased region" description="Low complexity" evidence="1">
    <location>
        <begin position="411"/>
        <end position="423"/>
    </location>
</feature>
<sequence length="705" mass="78618">MERPILPVELLCQVLYLLDVGDLLRCAAVNRYFHSLVLESSRLQFTSELAKHRMLELLPPTEFPPYSTRLKLIRDRERSWRSPHLWPSVQKLNLPPTGTVYEFVGGYYANGREDEDKITSAISFFELPSTEPTTTDVPLKRWTHAMGGIKIVDFTMDPAQDLLVLVALAPSQCDSVYQVHLRSFTTNEPHPDSSLPMGVLACLPKVSDHPVALETTGAVRVQVMGDLIALLVKEVHDSVSAHLQIWNWRHGGTHSCAMARMAGIEDFTFLSDTAFLIVRPSGRFECYTFENPISGSTTPTLKSSYNLPPLQDGFMYWYICMSSNPAPGYVPPGNTTRGRVYYPRPDERIHACCLYIFKPTGPGDHHVHSFVFFLNVKMFLDAPVPPAPPPKPRRPTPIGAYSDAETRLVEQSAPSSSSQTDSQTEYHPHPFQLFSPHPSFFAPANAQHPFPAPPSPGALSRSRQLHLRSLLVSSGVQTVTWDAWGPQNTRWFDEALSTDWQHALYGLKTVECVDPAGPAPGPAMPGEVRARLDAQGDEDVPAEERMQEQQEQEAGVDLLTLPTVDDLLNGIGFDVVDEVPEERGGETLRHRLGSAQRHLRIRDYNPSSLVADESELVELDSGVETIEGKGKGKAREPASRWRRRIVTGASITPSRGVFVKDIVSALPYSEVVSEEKYDVTDVMMDECRVLLMQVSFCFVVAYTRC</sequence>
<dbReference type="CDD" id="cd09917">
    <property type="entry name" value="F-box_SF"/>
    <property type="match status" value="1"/>
</dbReference>
<gene>
    <name evidence="3" type="ORF">DFH07DRAFT_750173</name>
</gene>
<evidence type="ECO:0000256" key="1">
    <source>
        <dbReference type="SAM" id="MobiDB-lite"/>
    </source>
</evidence>
<evidence type="ECO:0000313" key="4">
    <source>
        <dbReference type="Proteomes" id="UP001215280"/>
    </source>
</evidence>
<dbReference type="InterPro" id="IPR001810">
    <property type="entry name" value="F-box_dom"/>
</dbReference>
<protein>
    <recommendedName>
        <fullName evidence="2">F-box domain-containing protein</fullName>
    </recommendedName>
</protein>
<dbReference type="SUPFAM" id="SSF81383">
    <property type="entry name" value="F-box domain"/>
    <property type="match status" value="1"/>
</dbReference>
<feature type="region of interest" description="Disordered" evidence="1">
    <location>
        <begin position="406"/>
        <end position="429"/>
    </location>
</feature>
<comment type="caution">
    <text evidence="3">The sequence shown here is derived from an EMBL/GenBank/DDBJ whole genome shotgun (WGS) entry which is preliminary data.</text>
</comment>
<keyword evidence="4" id="KW-1185">Reference proteome</keyword>
<dbReference type="AlphaFoldDB" id="A0AAD7IHU7"/>
<dbReference type="EMBL" id="JARJLG010000116">
    <property type="protein sequence ID" value="KAJ7742678.1"/>
    <property type="molecule type" value="Genomic_DNA"/>
</dbReference>
<reference evidence="3" key="1">
    <citation type="submission" date="2023-03" db="EMBL/GenBank/DDBJ databases">
        <title>Massive genome expansion in bonnet fungi (Mycena s.s.) driven by repeated elements and novel gene families across ecological guilds.</title>
        <authorList>
            <consortium name="Lawrence Berkeley National Laboratory"/>
            <person name="Harder C.B."/>
            <person name="Miyauchi S."/>
            <person name="Viragh M."/>
            <person name="Kuo A."/>
            <person name="Thoen E."/>
            <person name="Andreopoulos B."/>
            <person name="Lu D."/>
            <person name="Skrede I."/>
            <person name="Drula E."/>
            <person name="Henrissat B."/>
            <person name="Morin E."/>
            <person name="Kohler A."/>
            <person name="Barry K."/>
            <person name="LaButti K."/>
            <person name="Morin E."/>
            <person name="Salamov A."/>
            <person name="Lipzen A."/>
            <person name="Mereny Z."/>
            <person name="Hegedus B."/>
            <person name="Baldrian P."/>
            <person name="Stursova M."/>
            <person name="Weitz H."/>
            <person name="Taylor A."/>
            <person name="Grigoriev I.V."/>
            <person name="Nagy L.G."/>
            <person name="Martin F."/>
            <person name="Kauserud H."/>
        </authorList>
    </citation>
    <scope>NUCLEOTIDE SEQUENCE</scope>
    <source>
        <strain evidence="3">CBHHK188m</strain>
    </source>
</reference>
<dbReference type="InterPro" id="IPR036047">
    <property type="entry name" value="F-box-like_dom_sf"/>
</dbReference>
<dbReference type="PROSITE" id="PS50181">
    <property type="entry name" value="FBOX"/>
    <property type="match status" value="1"/>
</dbReference>
<feature type="domain" description="F-box" evidence="2">
    <location>
        <begin position="1"/>
        <end position="46"/>
    </location>
</feature>
<proteinExistence type="predicted"/>
<dbReference type="Pfam" id="PF12937">
    <property type="entry name" value="F-box-like"/>
    <property type="match status" value="1"/>
</dbReference>
<accession>A0AAD7IHU7</accession>
<evidence type="ECO:0000313" key="3">
    <source>
        <dbReference type="EMBL" id="KAJ7742678.1"/>
    </source>
</evidence>
<name>A0AAD7IHU7_9AGAR</name>